<name>A0A9P3H3Z8_9FUNG</name>
<reference evidence="8" key="2">
    <citation type="journal article" date="2022" name="Microbiol. Resour. Announc.">
        <title>Whole-Genome Sequence of Entomortierella parvispora E1425, a Mucoromycotan Fungus Associated with Burkholderiaceae-Related Endosymbiotic Bacteria.</title>
        <authorList>
            <person name="Herlambang A."/>
            <person name="Guo Y."/>
            <person name="Takashima Y."/>
            <person name="Narisawa K."/>
            <person name="Ohta H."/>
            <person name="Nishizawa T."/>
        </authorList>
    </citation>
    <scope>NUCLEOTIDE SEQUENCE</scope>
    <source>
        <strain evidence="8">E1425</strain>
    </source>
</reference>
<dbReference type="InterPro" id="IPR008193">
    <property type="entry name" value="RNA_pol_Rpb11_13-16kDa_CS"/>
</dbReference>
<evidence type="ECO:0000256" key="3">
    <source>
        <dbReference type="ARBA" id="ARBA00022478"/>
    </source>
</evidence>
<evidence type="ECO:0000256" key="6">
    <source>
        <dbReference type="ARBA" id="ARBA00025751"/>
    </source>
</evidence>
<dbReference type="GO" id="GO:0003899">
    <property type="term" value="F:DNA-directed RNA polymerase activity"/>
    <property type="evidence" value="ECO:0007669"/>
    <property type="project" value="InterPro"/>
</dbReference>
<evidence type="ECO:0000256" key="2">
    <source>
        <dbReference type="ARBA" id="ARBA00022079"/>
    </source>
</evidence>
<dbReference type="EMBL" id="BQFW01000002">
    <property type="protein sequence ID" value="GJJ69619.1"/>
    <property type="molecule type" value="Genomic_DNA"/>
</dbReference>
<dbReference type="Pfam" id="PF13656">
    <property type="entry name" value="RNA_pol_L_2"/>
    <property type="match status" value="1"/>
</dbReference>
<keyword evidence="9" id="KW-1185">Reference proteome</keyword>
<dbReference type="InterPro" id="IPR033898">
    <property type="entry name" value="RNAP_AC19"/>
</dbReference>
<sequence length="126" mass="14009">MPSTKAIVRMEEDPIEIDTGKVTIVPGTMTEPQCATFCLQDEDHTLGNAVRWTLMKNPEVDFASYSIPHPSEARTNIRVQTSDKTTAVDAVFKGLDDLTDICSHVIQSFQAELAKGEFEYEEETAL</sequence>
<feature type="domain" description="DNA-directed RNA polymerase RBP11-like dimerisation" evidence="7">
    <location>
        <begin position="34"/>
        <end position="107"/>
    </location>
</feature>
<organism evidence="8 9">
    <name type="scientific">Entomortierella parvispora</name>
    <dbReference type="NCBI Taxonomy" id="205924"/>
    <lineage>
        <taxon>Eukaryota</taxon>
        <taxon>Fungi</taxon>
        <taxon>Fungi incertae sedis</taxon>
        <taxon>Mucoromycota</taxon>
        <taxon>Mortierellomycotina</taxon>
        <taxon>Mortierellomycetes</taxon>
        <taxon>Mortierellales</taxon>
        <taxon>Mortierellaceae</taxon>
        <taxon>Entomortierella</taxon>
    </lineage>
</organism>
<dbReference type="HAMAP" id="MF_00261">
    <property type="entry name" value="RNApol_arch_Rpo11"/>
    <property type="match status" value="1"/>
</dbReference>
<dbReference type="PANTHER" id="PTHR13946:SF28">
    <property type="entry name" value="DNA-DIRECTED RNA POLYMERASES I AND III SUBUNIT RPAC2"/>
    <property type="match status" value="1"/>
</dbReference>
<dbReference type="AlphaFoldDB" id="A0A9P3H3Z8"/>
<evidence type="ECO:0000256" key="4">
    <source>
        <dbReference type="ARBA" id="ARBA00023163"/>
    </source>
</evidence>
<dbReference type="CDD" id="cd07029">
    <property type="entry name" value="RNAP_I_III_AC19"/>
    <property type="match status" value="1"/>
</dbReference>
<dbReference type="Proteomes" id="UP000827284">
    <property type="component" value="Unassembled WGS sequence"/>
</dbReference>
<dbReference type="InterPro" id="IPR009025">
    <property type="entry name" value="RBP11-like_dimer"/>
</dbReference>
<evidence type="ECO:0000256" key="5">
    <source>
        <dbReference type="ARBA" id="ARBA00023242"/>
    </source>
</evidence>
<dbReference type="GO" id="GO:0046983">
    <property type="term" value="F:protein dimerization activity"/>
    <property type="evidence" value="ECO:0007669"/>
    <property type="project" value="InterPro"/>
</dbReference>
<dbReference type="OrthoDB" id="510325at2759"/>
<dbReference type="GO" id="GO:0005736">
    <property type="term" value="C:RNA polymerase I complex"/>
    <property type="evidence" value="ECO:0007669"/>
    <property type="project" value="TreeGrafter"/>
</dbReference>
<evidence type="ECO:0000256" key="1">
    <source>
        <dbReference type="ARBA" id="ARBA00004123"/>
    </source>
</evidence>
<keyword evidence="5" id="KW-0539">Nucleus</keyword>
<dbReference type="InterPro" id="IPR022905">
    <property type="entry name" value="Rpo11-like"/>
</dbReference>
<gene>
    <name evidence="8" type="ORF">EMPS_01966</name>
</gene>
<evidence type="ECO:0000313" key="8">
    <source>
        <dbReference type="EMBL" id="GJJ69619.1"/>
    </source>
</evidence>
<dbReference type="GO" id="GO:0006383">
    <property type="term" value="P:transcription by RNA polymerase III"/>
    <property type="evidence" value="ECO:0007669"/>
    <property type="project" value="TreeGrafter"/>
</dbReference>
<proteinExistence type="inferred from homology"/>
<dbReference type="Gene3D" id="3.30.1360.10">
    <property type="entry name" value="RNA polymerase, RBP11-like subunit"/>
    <property type="match status" value="1"/>
</dbReference>
<dbReference type="GO" id="GO:0006362">
    <property type="term" value="P:transcription elongation by RNA polymerase I"/>
    <property type="evidence" value="ECO:0007669"/>
    <property type="project" value="TreeGrafter"/>
</dbReference>
<keyword evidence="3 8" id="KW-0240">DNA-directed RNA polymerase</keyword>
<protein>
    <recommendedName>
        <fullName evidence="2">DNA-directed RNA polymerases I and III subunit RPAC2</fullName>
    </recommendedName>
</protein>
<dbReference type="GO" id="GO:0055029">
    <property type="term" value="C:nuclear DNA-directed RNA polymerase complex"/>
    <property type="evidence" value="ECO:0007669"/>
    <property type="project" value="UniProtKB-ARBA"/>
</dbReference>
<dbReference type="InterPro" id="IPR036603">
    <property type="entry name" value="RBP11-like"/>
</dbReference>
<dbReference type="PANTHER" id="PTHR13946">
    <property type="entry name" value="DNA-DIRECTED RNA POLYMERASE I,II,III"/>
    <property type="match status" value="1"/>
</dbReference>
<comment type="subcellular location">
    <subcellularLocation>
        <location evidence="1">Nucleus</location>
    </subcellularLocation>
</comment>
<keyword evidence="4" id="KW-0804">Transcription</keyword>
<evidence type="ECO:0000313" key="9">
    <source>
        <dbReference type="Proteomes" id="UP000827284"/>
    </source>
</evidence>
<dbReference type="GO" id="GO:0003677">
    <property type="term" value="F:DNA binding"/>
    <property type="evidence" value="ECO:0007669"/>
    <property type="project" value="InterPro"/>
</dbReference>
<comment type="caution">
    <text evidence="8">The sequence shown here is derived from an EMBL/GenBank/DDBJ whole genome shotgun (WGS) entry which is preliminary data.</text>
</comment>
<dbReference type="GO" id="GO:0005666">
    <property type="term" value="C:RNA polymerase III complex"/>
    <property type="evidence" value="ECO:0007669"/>
    <property type="project" value="TreeGrafter"/>
</dbReference>
<reference evidence="8" key="1">
    <citation type="submission" date="2021-11" db="EMBL/GenBank/DDBJ databases">
        <authorList>
            <person name="Herlambang A."/>
            <person name="Guo Y."/>
            <person name="Takashima Y."/>
            <person name="Nishizawa T."/>
        </authorList>
    </citation>
    <scope>NUCLEOTIDE SEQUENCE</scope>
    <source>
        <strain evidence="8">E1425</strain>
    </source>
</reference>
<dbReference type="FunFam" id="3.30.1360.10:FF:000006">
    <property type="entry name" value="DNA-directed RNA polymerases I and III subunit RPAC2"/>
    <property type="match status" value="1"/>
</dbReference>
<dbReference type="PROSITE" id="PS01154">
    <property type="entry name" value="RNA_POL_L_13KD"/>
    <property type="match status" value="1"/>
</dbReference>
<comment type="similarity">
    <text evidence="6">Belongs to the archaeal Rpo11/eukaryotic RPB11/RPC19 RNA polymerase subunit family.</text>
</comment>
<accession>A0A9P3H3Z8</accession>
<evidence type="ECO:0000259" key="7">
    <source>
        <dbReference type="Pfam" id="PF13656"/>
    </source>
</evidence>
<dbReference type="SUPFAM" id="SSF55257">
    <property type="entry name" value="RBP11-like subunits of RNA polymerase"/>
    <property type="match status" value="1"/>
</dbReference>